<name>L0A2A7_DEIPD</name>
<dbReference type="InterPro" id="IPR058245">
    <property type="entry name" value="NreC/VraR/RcsB-like_REC"/>
</dbReference>
<dbReference type="SMART" id="SM00448">
    <property type="entry name" value="REC"/>
    <property type="match status" value="1"/>
</dbReference>
<protein>
    <submittedName>
        <fullName evidence="6">Response regulator containing a CheY-like receiver domain and an HTH DNA-binding domain protein</fullName>
    </submittedName>
</protein>
<keyword evidence="2 6" id="KW-0238">DNA-binding</keyword>
<sequence length="194" mass="21233">MNVLIADDHPLFRMGLRYALAAQGFTVVAEASDGEEALRQCRRTLPDVALLDVKMPRLSGIEVCARLQSENIPSAVVLISTFAEPAIIDAARSAGARGYLSKETDPAVLALSLRRIVSEPTRDWLPRTNLPSLTPRERDVLSFLARGHSNKEIARELGLSPDTVKDHLGRLFAKLGADDRLSLLNRARELGLVS</sequence>
<evidence type="ECO:0000256" key="3">
    <source>
        <dbReference type="PROSITE-ProRule" id="PRU00169"/>
    </source>
</evidence>
<dbReference type="SUPFAM" id="SSF46894">
    <property type="entry name" value="C-terminal effector domain of the bipartite response regulators"/>
    <property type="match status" value="1"/>
</dbReference>
<feature type="domain" description="HTH luxR-type" evidence="4">
    <location>
        <begin position="126"/>
        <end position="191"/>
    </location>
</feature>
<dbReference type="CDD" id="cd17535">
    <property type="entry name" value="REC_NarL-like"/>
    <property type="match status" value="1"/>
</dbReference>
<evidence type="ECO:0000259" key="4">
    <source>
        <dbReference type="PROSITE" id="PS50043"/>
    </source>
</evidence>
<dbReference type="PATRIC" id="fig|937777.3.peg.1802"/>
<reference evidence="7" key="1">
    <citation type="submission" date="2012-03" db="EMBL/GenBank/DDBJ databases">
        <title>Complete sequence of chromosome of Deinococcus peraridilitoris DSM 19664.</title>
        <authorList>
            <person name="Lucas S."/>
            <person name="Copeland A."/>
            <person name="Lapidus A."/>
            <person name="Glavina del Rio T."/>
            <person name="Dalin E."/>
            <person name="Tice H."/>
            <person name="Bruce D."/>
            <person name="Goodwin L."/>
            <person name="Pitluck S."/>
            <person name="Peters L."/>
            <person name="Mikhailova N."/>
            <person name="Lu M."/>
            <person name="Kyrpides N."/>
            <person name="Mavromatis K."/>
            <person name="Ivanova N."/>
            <person name="Brettin T."/>
            <person name="Detter J.C."/>
            <person name="Han C."/>
            <person name="Larimer F."/>
            <person name="Land M."/>
            <person name="Hauser L."/>
            <person name="Markowitz V."/>
            <person name="Cheng J.-F."/>
            <person name="Hugenholtz P."/>
            <person name="Woyke T."/>
            <person name="Wu D."/>
            <person name="Pukall R."/>
            <person name="Steenblock K."/>
            <person name="Brambilla E."/>
            <person name="Klenk H.-P."/>
            <person name="Eisen J.A."/>
        </authorList>
    </citation>
    <scope>NUCLEOTIDE SEQUENCE [LARGE SCALE GENOMIC DNA]</scope>
    <source>
        <strain evidence="7">DSM 19664 / LMG 22246 / CIP 109416 / KR-200</strain>
    </source>
</reference>
<gene>
    <name evidence="6" type="ordered locus">Deipe_1800</name>
</gene>
<dbReference type="Gene3D" id="1.10.10.10">
    <property type="entry name" value="Winged helix-like DNA-binding domain superfamily/Winged helix DNA-binding domain"/>
    <property type="match status" value="1"/>
</dbReference>
<dbReference type="InterPro" id="IPR036388">
    <property type="entry name" value="WH-like_DNA-bd_sf"/>
</dbReference>
<dbReference type="PRINTS" id="PR00038">
    <property type="entry name" value="HTHLUXR"/>
</dbReference>
<dbReference type="AlphaFoldDB" id="L0A2A7"/>
<dbReference type="GO" id="GO:0000160">
    <property type="term" value="P:phosphorelay signal transduction system"/>
    <property type="evidence" value="ECO:0007669"/>
    <property type="project" value="InterPro"/>
</dbReference>
<evidence type="ECO:0000259" key="5">
    <source>
        <dbReference type="PROSITE" id="PS50110"/>
    </source>
</evidence>
<dbReference type="InterPro" id="IPR016032">
    <property type="entry name" value="Sig_transdc_resp-reg_C-effctor"/>
</dbReference>
<evidence type="ECO:0000313" key="6">
    <source>
        <dbReference type="EMBL" id="AFZ67317.1"/>
    </source>
</evidence>
<proteinExistence type="predicted"/>
<evidence type="ECO:0000313" key="7">
    <source>
        <dbReference type="Proteomes" id="UP000010467"/>
    </source>
</evidence>
<dbReference type="Pfam" id="PF00072">
    <property type="entry name" value="Response_reg"/>
    <property type="match status" value="1"/>
</dbReference>
<feature type="domain" description="Response regulatory" evidence="5">
    <location>
        <begin position="2"/>
        <end position="117"/>
    </location>
</feature>
<dbReference type="Pfam" id="PF00196">
    <property type="entry name" value="GerE"/>
    <property type="match status" value="1"/>
</dbReference>
<dbReference type="EMBL" id="CP003382">
    <property type="protein sequence ID" value="AFZ67317.1"/>
    <property type="molecule type" value="Genomic_DNA"/>
</dbReference>
<dbReference type="Gene3D" id="3.40.50.2300">
    <property type="match status" value="1"/>
</dbReference>
<dbReference type="KEGG" id="dpd:Deipe_1800"/>
<dbReference type="PROSITE" id="PS50110">
    <property type="entry name" value="RESPONSE_REGULATORY"/>
    <property type="match status" value="1"/>
</dbReference>
<dbReference type="HOGENOM" id="CLU_000445_90_10_0"/>
<dbReference type="PROSITE" id="PS50043">
    <property type="entry name" value="HTH_LUXR_2"/>
    <property type="match status" value="1"/>
</dbReference>
<dbReference type="SMART" id="SM00421">
    <property type="entry name" value="HTH_LUXR"/>
    <property type="match status" value="1"/>
</dbReference>
<dbReference type="CDD" id="cd06170">
    <property type="entry name" value="LuxR_C_like"/>
    <property type="match status" value="1"/>
</dbReference>
<keyword evidence="1 3" id="KW-0597">Phosphoprotein</keyword>
<dbReference type="Proteomes" id="UP000010467">
    <property type="component" value="Chromosome"/>
</dbReference>
<keyword evidence="7" id="KW-1185">Reference proteome</keyword>
<dbReference type="GO" id="GO:0003677">
    <property type="term" value="F:DNA binding"/>
    <property type="evidence" value="ECO:0007669"/>
    <property type="project" value="UniProtKB-KW"/>
</dbReference>
<dbReference type="PANTHER" id="PTHR43214:SF42">
    <property type="entry name" value="TRANSCRIPTIONAL REGULATORY PROTEIN DESR"/>
    <property type="match status" value="1"/>
</dbReference>
<dbReference type="STRING" id="937777.Deipe_1800"/>
<dbReference type="InterPro" id="IPR011006">
    <property type="entry name" value="CheY-like_superfamily"/>
</dbReference>
<dbReference type="OrthoDB" id="72751at2"/>
<dbReference type="PROSITE" id="PS00622">
    <property type="entry name" value="HTH_LUXR_1"/>
    <property type="match status" value="1"/>
</dbReference>
<accession>L0A2A7</accession>
<dbReference type="GO" id="GO:0006355">
    <property type="term" value="P:regulation of DNA-templated transcription"/>
    <property type="evidence" value="ECO:0007669"/>
    <property type="project" value="InterPro"/>
</dbReference>
<organism evidence="6 7">
    <name type="scientific">Deinococcus peraridilitoris (strain DSM 19664 / LMG 22246 / CIP 109416 / KR-200)</name>
    <dbReference type="NCBI Taxonomy" id="937777"/>
    <lineage>
        <taxon>Bacteria</taxon>
        <taxon>Thermotogati</taxon>
        <taxon>Deinococcota</taxon>
        <taxon>Deinococci</taxon>
        <taxon>Deinococcales</taxon>
        <taxon>Deinococcaceae</taxon>
        <taxon>Deinococcus</taxon>
    </lineage>
</organism>
<evidence type="ECO:0000256" key="1">
    <source>
        <dbReference type="ARBA" id="ARBA00022553"/>
    </source>
</evidence>
<feature type="modified residue" description="4-aspartylphosphate" evidence="3">
    <location>
        <position position="52"/>
    </location>
</feature>
<evidence type="ECO:0000256" key="2">
    <source>
        <dbReference type="ARBA" id="ARBA00023125"/>
    </source>
</evidence>
<dbReference type="eggNOG" id="COG2197">
    <property type="taxonomic scope" value="Bacteria"/>
</dbReference>
<dbReference type="SUPFAM" id="SSF52172">
    <property type="entry name" value="CheY-like"/>
    <property type="match status" value="1"/>
</dbReference>
<dbReference type="InterPro" id="IPR001789">
    <property type="entry name" value="Sig_transdc_resp-reg_receiver"/>
</dbReference>
<dbReference type="PANTHER" id="PTHR43214">
    <property type="entry name" value="TWO-COMPONENT RESPONSE REGULATOR"/>
    <property type="match status" value="1"/>
</dbReference>
<dbReference type="RefSeq" id="WP_015235622.1">
    <property type="nucleotide sequence ID" value="NC_019793.1"/>
</dbReference>
<dbReference type="InterPro" id="IPR000792">
    <property type="entry name" value="Tscrpt_reg_LuxR_C"/>
</dbReference>
<dbReference type="InterPro" id="IPR039420">
    <property type="entry name" value="WalR-like"/>
</dbReference>